<dbReference type="AlphaFoldDB" id="A0AAX4HG24"/>
<dbReference type="GO" id="GO:0030735">
    <property type="term" value="F:carnosine N-methyltransferase activity"/>
    <property type="evidence" value="ECO:0007669"/>
    <property type="project" value="UniProtKB-EC"/>
</dbReference>
<evidence type="ECO:0000256" key="3">
    <source>
        <dbReference type="ARBA" id="ARBA00022603"/>
    </source>
</evidence>
<dbReference type="KEGG" id="asau:88176031"/>
<keyword evidence="5" id="KW-0949">S-adenosyl-L-methionine</keyword>
<dbReference type="InterPro" id="IPR029063">
    <property type="entry name" value="SAM-dependent_MTases_sf"/>
</dbReference>
<dbReference type="InterPro" id="IPR012901">
    <property type="entry name" value="CARME"/>
</dbReference>
<evidence type="ECO:0000313" key="7">
    <source>
        <dbReference type="Proteomes" id="UP001338582"/>
    </source>
</evidence>
<evidence type="ECO:0000256" key="4">
    <source>
        <dbReference type="ARBA" id="ARBA00022679"/>
    </source>
</evidence>
<accession>A0AAX4HG24</accession>
<dbReference type="EMBL" id="CP138900">
    <property type="protein sequence ID" value="WPK27578.1"/>
    <property type="molecule type" value="Genomic_DNA"/>
</dbReference>
<evidence type="ECO:0000256" key="5">
    <source>
        <dbReference type="ARBA" id="ARBA00022691"/>
    </source>
</evidence>
<sequence length="409" mass="46411">MDVDEPTLLEQDAEFKAVTAALNAFYKFYTWQYGRVVRPKSVRLNSLTTEEQQYLSWFPELIAQLKERALANRTVTEEIAMIAAQDWGITTSQLDWEEPRDVDYDKVRATLLQFAREWSSEGVDERLKTIDRIVAKVCELYPNPKQRALTKVLVPGCGLGRQVYELSRKGFWTQGNEVSYSMLMALSYILNSLKEPESRKIYPYLHKSTNLALRKLQLRAVSIPDVSSFKELMNTGLSPEGVDLSQLMSMTAGSFVDLYGPSELSSSDEFTDDPAAVQFRAENLKAFDVVATCFFVDTAHNIIDYLKTIRNVLKEGGVWINIGPLHWHFEGDQTTRVVKRADMEGQIATSVPVIMEGMELTREELFGLMDAMGFEILEQESGIQTTYGSDNAALSNFVYGCEFWVAKLR</sequence>
<gene>
    <name evidence="6" type="ORF">PUMCH_004971</name>
</gene>
<dbReference type="SUPFAM" id="SSF53335">
    <property type="entry name" value="S-adenosyl-L-methionine-dependent methyltransferases"/>
    <property type="match status" value="1"/>
</dbReference>
<dbReference type="EC" id="2.1.1.22" evidence="2"/>
<proteinExistence type="inferred from homology"/>
<evidence type="ECO:0000256" key="1">
    <source>
        <dbReference type="ARBA" id="ARBA00010086"/>
    </source>
</evidence>
<dbReference type="Pfam" id="PF07942">
    <property type="entry name" value="CARME"/>
    <property type="match status" value="1"/>
</dbReference>
<dbReference type="Proteomes" id="UP001338582">
    <property type="component" value="Chromosome 7"/>
</dbReference>
<dbReference type="PANTHER" id="PTHR12303">
    <property type="entry name" value="CARNOSINE N-METHYLTRANSFERASE"/>
    <property type="match status" value="1"/>
</dbReference>
<comment type="similarity">
    <text evidence="1">Belongs to the carnosine N-methyltransferase family.</text>
</comment>
<dbReference type="GeneID" id="88176031"/>
<organism evidence="6 7">
    <name type="scientific">Australozyma saopauloensis</name>
    <dbReference type="NCBI Taxonomy" id="291208"/>
    <lineage>
        <taxon>Eukaryota</taxon>
        <taxon>Fungi</taxon>
        <taxon>Dikarya</taxon>
        <taxon>Ascomycota</taxon>
        <taxon>Saccharomycotina</taxon>
        <taxon>Pichiomycetes</taxon>
        <taxon>Metschnikowiaceae</taxon>
        <taxon>Australozyma</taxon>
    </lineage>
</organism>
<dbReference type="RefSeq" id="XP_062879956.1">
    <property type="nucleotide sequence ID" value="XM_063023886.1"/>
</dbReference>
<keyword evidence="4" id="KW-0808">Transferase</keyword>
<evidence type="ECO:0000256" key="2">
    <source>
        <dbReference type="ARBA" id="ARBA00012003"/>
    </source>
</evidence>
<keyword evidence="3" id="KW-0489">Methyltransferase</keyword>
<dbReference type="GO" id="GO:0032259">
    <property type="term" value="P:methylation"/>
    <property type="evidence" value="ECO:0007669"/>
    <property type="project" value="UniProtKB-KW"/>
</dbReference>
<dbReference type="Gene3D" id="3.40.50.150">
    <property type="entry name" value="Vaccinia Virus protein VP39"/>
    <property type="match status" value="1"/>
</dbReference>
<name>A0AAX4HG24_9ASCO</name>
<protein>
    <recommendedName>
        <fullName evidence="2">carnosine N-methyltransferase</fullName>
        <ecNumber evidence="2">2.1.1.22</ecNumber>
    </recommendedName>
</protein>
<dbReference type="SMART" id="SM01296">
    <property type="entry name" value="N2227"/>
    <property type="match status" value="1"/>
</dbReference>
<dbReference type="PANTHER" id="PTHR12303:SF6">
    <property type="entry name" value="CARNOSINE N-METHYLTRANSFERASE"/>
    <property type="match status" value="1"/>
</dbReference>
<reference evidence="6 7" key="1">
    <citation type="submission" date="2023-10" db="EMBL/GenBank/DDBJ databases">
        <title>Draft Genome Sequence of Candida saopaulonensis from a very Premature Infant with Sepsis.</title>
        <authorList>
            <person name="Ning Y."/>
            <person name="Dai R."/>
            <person name="Xiao M."/>
            <person name="Xu Y."/>
            <person name="Yan Q."/>
            <person name="Zhang L."/>
        </authorList>
    </citation>
    <scope>NUCLEOTIDE SEQUENCE [LARGE SCALE GENOMIC DNA]</scope>
    <source>
        <strain evidence="6 7">19XY460</strain>
    </source>
</reference>
<evidence type="ECO:0000313" key="6">
    <source>
        <dbReference type="EMBL" id="WPK27578.1"/>
    </source>
</evidence>
<keyword evidence="7" id="KW-1185">Reference proteome</keyword>